<dbReference type="GO" id="GO:0006289">
    <property type="term" value="P:nucleotide-excision repair"/>
    <property type="evidence" value="ECO:0007669"/>
    <property type="project" value="TreeGrafter"/>
</dbReference>
<reference evidence="3" key="1">
    <citation type="submission" date="2022-11" db="UniProtKB">
        <authorList>
            <consortium name="WormBaseParasite"/>
        </authorList>
    </citation>
    <scope>IDENTIFICATION</scope>
</reference>
<name>A0A914VSN8_9BILA</name>
<proteinExistence type="predicted"/>
<accession>A0A914VSN8</accession>
<dbReference type="Pfam" id="PF04056">
    <property type="entry name" value="Ssl1"/>
    <property type="match status" value="1"/>
</dbReference>
<dbReference type="PANTHER" id="PTHR12695">
    <property type="entry name" value="GENERAL TRANSCRIPTION FACTOR IIH SUBUNIT 2"/>
    <property type="match status" value="1"/>
</dbReference>
<dbReference type="PANTHER" id="PTHR12695:SF2">
    <property type="entry name" value="GENERAL TRANSCRIPTION FACTOR IIH SUBUNIT 2-RELATED"/>
    <property type="match status" value="1"/>
</dbReference>
<dbReference type="WBParaSite" id="PSAMB.scaffold246size61639.g4150.t1">
    <property type="protein sequence ID" value="PSAMB.scaffold246size61639.g4150.t1"/>
    <property type="gene ID" value="PSAMB.scaffold246size61639.g4150"/>
</dbReference>
<evidence type="ECO:0000313" key="2">
    <source>
        <dbReference type="Proteomes" id="UP000887566"/>
    </source>
</evidence>
<dbReference type="GO" id="GO:0005675">
    <property type="term" value="C:transcription factor TFIIH holo complex"/>
    <property type="evidence" value="ECO:0007669"/>
    <property type="project" value="TreeGrafter"/>
</dbReference>
<dbReference type="GO" id="GO:0006357">
    <property type="term" value="P:regulation of transcription by RNA polymerase II"/>
    <property type="evidence" value="ECO:0007669"/>
    <property type="project" value="TreeGrafter"/>
</dbReference>
<evidence type="ECO:0000259" key="1">
    <source>
        <dbReference type="Pfam" id="PF04056"/>
    </source>
</evidence>
<feature type="domain" description="Ssl1-like" evidence="1">
    <location>
        <begin position="70"/>
        <end position="162"/>
    </location>
</feature>
<sequence>MAHEEDDNAYSWEAGYAEGLNIREVLREDESGSLQPAISDLLSQAKRKRRLLERPAHVRLGIMRHVFVLLDCSACMTDKDLIPSRISCVRKALDGFLDKFFEQNPISQIGVILLKDKRAEKLTELTGNHRKHRDALAGVTEASCAGEFSLQNALEMAMKTLK</sequence>
<evidence type="ECO:0000313" key="3">
    <source>
        <dbReference type="WBParaSite" id="PSAMB.scaffold246size61639.g4150.t1"/>
    </source>
</evidence>
<protein>
    <submittedName>
        <fullName evidence="3">Ssl1-like domain-containing protein</fullName>
    </submittedName>
</protein>
<dbReference type="AlphaFoldDB" id="A0A914VSN8"/>
<dbReference type="Gene3D" id="3.40.50.410">
    <property type="entry name" value="von Willebrand factor, type A domain"/>
    <property type="match status" value="1"/>
</dbReference>
<dbReference type="SUPFAM" id="SSF53300">
    <property type="entry name" value="vWA-like"/>
    <property type="match status" value="1"/>
</dbReference>
<keyword evidence="2" id="KW-1185">Reference proteome</keyword>
<dbReference type="InterPro" id="IPR036465">
    <property type="entry name" value="vWFA_dom_sf"/>
</dbReference>
<dbReference type="Proteomes" id="UP000887566">
    <property type="component" value="Unplaced"/>
</dbReference>
<dbReference type="InterPro" id="IPR007198">
    <property type="entry name" value="Ssl1-like"/>
</dbReference>
<organism evidence="2 3">
    <name type="scientific">Plectus sambesii</name>
    <dbReference type="NCBI Taxonomy" id="2011161"/>
    <lineage>
        <taxon>Eukaryota</taxon>
        <taxon>Metazoa</taxon>
        <taxon>Ecdysozoa</taxon>
        <taxon>Nematoda</taxon>
        <taxon>Chromadorea</taxon>
        <taxon>Plectida</taxon>
        <taxon>Plectina</taxon>
        <taxon>Plectoidea</taxon>
        <taxon>Plectidae</taxon>
        <taxon>Plectus</taxon>
    </lineage>
</organism>